<dbReference type="InterPro" id="IPR000408">
    <property type="entry name" value="Reg_chr_condens"/>
</dbReference>
<comment type="caution">
    <text evidence="8">The sequence shown here is derived from an EMBL/GenBank/DDBJ whole genome shotgun (WGS) entry which is preliminary data.</text>
</comment>
<sequence>MEMGIYLPTVDLGTGVTALEVFASLRQVCVLLHGGSVKCWGRGYALGLGDTMDRGDISDHMGDRLPFVDLGTDFHAVQITSGHRHTCALSSLGKLKCWGRGPAVGLNFSTRSSAGVGNSPNEMGDQLPFLDLGLEVLQISAGNYHTCAVLVDDSLKCWGENGWGQLGHGNSDSVQPSADANLPKTLLGSGVSVMKVAAGGWHTCAMLQDETLKCWGRNSHGQLGMGTSVVMLGNQPEHMGDALHPVELNNLRVREVMGGIHLTCVRLEEDSVRCWGLNNNGELGVGHTKNVGGDPGDMGSALVPTELFEKEKPGAGLEGLSIGEGSNEGWLLLQHNGSFGLVCDDGFTDATAQVVCRDIGMAGGRALLRDPASDPSLDETVAALASSEILADSLVCEGTEIFLRDCSFRGWHTHDCSAREAAGVRCYLDAWSEYTAATGPERRQDQSMIWDADTSSALMFGGQASNTFQYFNDLWQFHWPSRSWAEMQTDFGPSPRFGHSAVWDVVSRTMLILGGTHMRETYGDMWAYESTRNRWTLWLSSKGPGPRVYHTAVWDPLHRAMLVFGGESGVDILAELHYFSFVNRAWWPLTIGLGPRSKHTAVWDAATRSMLVFGGLDGQSYLSNLQRYDANSDSWTEVAAAGTVPWPRGGHAAAWDPASASMLVFGGVQNRSNTLSFSDGFFSFSVLTGIWTELGPGVPGASADLPQGPSARASPSLVFDAASPALLLFGGFNGSYLGETWRYVMTPTAPTPTLRCQLGQPCPAGTEAGNLSMDIFWIKTSCQSSHGLPPLDGTRLFMEPDSYQLCSCVGSPSCIQAQDHTTPVGRFIAEGPYANQSANCYIGWKCTVPVWMGVGISINDSLIARDDCEHMLASTYTLVVTIYKSANALLLDAGMIDSAGTPQVVELCWCPFNHSCDSAEDFQATALRLHIQCPPGQYELESACHVCPADQYCPGGQQLRSCPHASTAPIGSSDVTDCACLIGFYWVAESRACLSCPYGSSTAQAGATSIASCSCLPDFASTQPENPSVCECGPGFGFDVRRGICEACPKGAYKGVAGNSLCSSCPADTSTLHLASRSAADCLCRPGLFGDAGSCIECREGFFCNGTGVEIPCQAGAISTRQARSVDECVCMEGRYRSGLSGSLCELCPRGRYKEAVGDDGFCLLQCPANADSEPGSTARTACFCEPGSFAEFDSQGTLSRCASCATLPNLHCPGGFGKSSGNQSDQTHEMPVAKPGFFQTGVVTVYKCSVMTEGGTSACLGGQGSLCAEGSAGMLCGECPAKWAREGFQSPCQPCPASQALSAAVLAILGDVSMNAAISLVIASLAATDAVRRSGRLHTSMIRMGTQWVAACSVLNVFQLDQVHMLGFSESSGPSSSGLLAWPASVRAAMDRYFQFLSLGQTVVSVKSAVQCYAQELFPMDPAAPTWFLGLYYLCLPVLVILDIVLLSSAVVYVLVPFAQRYGLAFNQVARRQKQREAATRRLCSAVEDDLPKAGLRWQDLVESGALDITLAQLHKAANEPNAFLRAAVASSPEFLAKALDARAAATNQDSCAVELALLSQEAHFTNLVKESDGFQDLEAFLDDIYKKLKAAPTAQSHGRQNEPGSNRRNVEEASPSTSFSFSRKRRIRNVEEASPSTSNSCSRKPSNTSYDLDLDAAMDSLDFGLFGSRPRCSDLLHQSVPVIWIGLVYLWPVLLSGFLRMLWCVPIPEDGEDEGLTFIYRLLPSPEIQCWADPHFPSAVTACVGLLVWCVGIPGTLALRLLLLADRHSPGNFRKYGFFILGYEAKYWWWDIIVKRLDLSVMMLITYTSIVPSPEGKLLCYPVLSGLQLGLAAWIAPFTNEQAGVLDVLEVALQTSRFLLFSAVVALMVLLPSQAATVGLAFAVLVLVMAAGAYLVVHVASQIFRDVSYASGVRHGNALMKFLGSVKDSVLNVAVPLFKQAEEENLRLTWSFDHDMMTTVLPSPPPHNGCWRTWMFLRRFRAEVLRMSDHHQHAVLLKASGEFTAFCLTELKQTGLPFECLGILCRLATANQRLPNQIVKTRIAQEWSIQMSALADEPGPKTCAPQDFERAMVRLSQMPKEHAVQLVQKAARLRSKELGLSKEDLKTGDEAEGAGDEALREIPVADLGDPVCPDTSQSDDVSVYM</sequence>
<feature type="transmembrane region" description="Helical" evidence="6">
    <location>
        <begin position="1741"/>
        <end position="1767"/>
    </location>
</feature>
<dbReference type="Gene3D" id="2.120.10.80">
    <property type="entry name" value="Kelch-type beta propeller"/>
    <property type="match status" value="2"/>
</dbReference>
<keyword evidence="1" id="KW-0880">Kelch repeat</keyword>
<dbReference type="SUPFAM" id="SSF57184">
    <property type="entry name" value="Growth factor receptor domain"/>
    <property type="match status" value="2"/>
</dbReference>
<dbReference type="EMBL" id="CAJNDS010002603">
    <property type="protein sequence ID" value="CAE7541514.1"/>
    <property type="molecule type" value="Genomic_DNA"/>
</dbReference>
<dbReference type="SUPFAM" id="SSF117281">
    <property type="entry name" value="Kelch motif"/>
    <property type="match status" value="2"/>
</dbReference>
<evidence type="ECO:0000256" key="3">
    <source>
        <dbReference type="ARBA" id="ARBA00023157"/>
    </source>
</evidence>
<feature type="repeat" description="RCC1" evidence="4">
    <location>
        <begin position="153"/>
        <end position="209"/>
    </location>
</feature>
<evidence type="ECO:0000256" key="4">
    <source>
        <dbReference type="PROSITE-ProRule" id="PRU00235"/>
    </source>
</evidence>
<dbReference type="SUPFAM" id="SSF56487">
    <property type="entry name" value="SRCR-like"/>
    <property type="match status" value="1"/>
</dbReference>
<dbReference type="Gene3D" id="2.130.10.30">
    <property type="entry name" value="Regulator of chromosome condensation 1/beta-lactamase-inhibitor protein II"/>
    <property type="match status" value="1"/>
</dbReference>
<keyword evidence="6" id="KW-0812">Transmembrane</keyword>
<dbReference type="Gene3D" id="2.10.50.10">
    <property type="entry name" value="Tumor Necrosis Factor Receptor, subunit A, domain 2"/>
    <property type="match status" value="2"/>
</dbReference>
<dbReference type="InterPro" id="IPR036772">
    <property type="entry name" value="SRCR-like_dom_sf"/>
</dbReference>
<feature type="transmembrane region" description="Helical" evidence="6">
    <location>
        <begin position="1432"/>
        <end position="1457"/>
    </location>
</feature>
<evidence type="ECO:0000256" key="1">
    <source>
        <dbReference type="ARBA" id="ARBA00022441"/>
    </source>
</evidence>
<dbReference type="OrthoDB" id="410989at2759"/>
<dbReference type="SMART" id="SM00202">
    <property type="entry name" value="SR"/>
    <property type="match status" value="1"/>
</dbReference>
<dbReference type="InterPro" id="IPR009091">
    <property type="entry name" value="RCC1/BLIP-II"/>
</dbReference>
<feature type="compositionally biased region" description="Polar residues" evidence="5">
    <location>
        <begin position="2136"/>
        <end position="2147"/>
    </location>
</feature>
<dbReference type="PANTHER" id="PTHR46093:SF18">
    <property type="entry name" value="FIBRONECTIN TYPE-III DOMAIN-CONTAINING PROTEIN"/>
    <property type="match status" value="1"/>
</dbReference>
<feature type="region of interest" description="Disordered" evidence="5">
    <location>
        <begin position="1593"/>
        <end position="1625"/>
    </location>
</feature>
<dbReference type="InterPro" id="IPR001190">
    <property type="entry name" value="SRCR"/>
</dbReference>
<evidence type="ECO:0000256" key="2">
    <source>
        <dbReference type="ARBA" id="ARBA00022737"/>
    </source>
</evidence>
<feature type="transmembrane region" description="Helical" evidence="6">
    <location>
        <begin position="1853"/>
        <end position="1873"/>
    </location>
</feature>
<dbReference type="InterPro" id="IPR015915">
    <property type="entry name" value="Kelch-typ_b-propeller"/>
</dbReference>
<dbReference type="PANTHER" id="PTHR46093">
    <property type="entry name" value="ACYL-COA-BINDING DOMAIN-CONTAINING PROTEIN 5"/>
    <property type="match status" value="1"/>
</dbReference>
<dbReference type="Gene3D" id="3.10.250.10">
    <property type="entry name" value="SRCR-like domain"/>
    <property type="match status" value="1"/>
</dbReference>
<dbReference type="InterPro" id="IPR009030">
    <property type="entry name" value="Growth_fac_rcpt_cys_sf"/>
</dbReference>
<name>A0A812TTG1_9DINO</name>
<dbReference type="Proteomes" id="UP000604046">
    <property type="component" value="Unassembled WGS sequence"/>
</dbReference>
<evidence type="ECO:0000256" key="5">
    <source>
        <dbReference type="SAM" id="MobiDB-lite"/>
    </source>
</evidence>
<accession>A0A812TTG1</accession>
<evidence type="ECO:0000259" key="7">
    <source>
        <dbReference type="PROSITE" id="PS50287"/>
    </source>
</evidence>
<dbReference type="SMART" id="SM01411">
    <property type="entry name" value="Ephrin_rec_like"/>
    <property type="match status" value="5"/>
</dbReference>
<evidence type="ECO:0000256" key="6">
    <source>
        <dbReference type="SAM" id="Phobius"/>
    </source>
</evidence>
<dbReference type="Pfam" id="PF07699">
    <property type="entry name" value="Ephrin_rec_like"/>
    <property type="match status" value="1"/>
</dbReference>
<reference evidence="8" key="1">
    <citation type="submission" date="2021-02" db="EMBL/GenBank/DDBJ databases">
        <authorList>
            <person name="Dougan E. K."/>
            <person name="Rhodes N."/>
            <person name="Thang M."/>
            <person name="Chan C."/>
        </authorList>
    </citation>
    <scope>NUCLEOTIDE SEQUENCE</scope>
</reference>
<feature type="transmembrane region" description="Helical" evidence="6">
    <location>
        <begin position="1880"/>
        <end position="1899"/>
    </location>
</feature>
<keyword evidence="3" id="KW-1015">Disulfide bond</keyword>
<dbReference type="PROSITE" id="PS50287">
    <property type="entry name" value="SRCR_2"/>
    <property type="match status" value="1"/>
</dbReference>
<evidence type="ECO:0000313" key="9">
    <source>
        <dbReference type="Proteomes" id="UP000604046"/>
    </source>
</evidence>
<feature type="transmembrane region" description="Helical" evidence="6">
    <location>
        <begin position="1683"/>
        <end position="1705"/>
    </location>
</feature>
<keyword evidence="6" id="KW-0472">Membrane</keyword>
<dbReference type="InterPro" id="IPR011641">
    <property type="entry name" value="Tyr-kin_ephrin_A/B_rcpt-like"/>
</dbReference>
<dbReference type="PROSITE" id="PS50012">
    <property type="entry name" value="RCC1_3"/>
    <property type="match status" value="2"/>
</dbReference>
<keyword evidence="2" id="KW-0677">Repeat</keyword>
<feature type="compositionally biased region" description="Polar residues" evidence="5">
    <location>
        <begin position="1595"/>
        <end position="1609"/>
    </location>
</feature>
<dbReference type="GO" id="GO:0016020">
    <property type="term" value="C:membrane"/>
    <property type="evidence" value="ECO:0007669"/>
    <property type="project" value="InterPro"/>
</dbReference>
<organism evidence="8 9">
    <name type="scientific">Symbiodinium natans</name>
    <dbReference type="NCBI Taxonomy" id="878477"/>
    <lineage>
        <taxon>Eukaryota</taxon>
        <taxon>Sar</taxon>
        <taxon>Alveolata</taxon>
        <taxon>Dinophyceae</taxon>
        <taxon>Suessiales</taxon>
        <taxon>Symbiodiniaceae</taxon>
        <taxon>Symbiodinium</taxon>
    </lineage>
</organism>
<dbReference type="Pfam" id="PF00530">
    <property type="entry name" value="SRCR"/>
    <property type="match status" value="1"/>
</dbReference>
<feature type="transmembrane region" description="Helical" evidence="6">
    <location>
        <begin position="1820"/>
        <end position="1841"/>
    </location>
</feature>
<keyword evidence="6" id="KW-1133">Transmembrane helix</keyword>
<feature type="repeat" description="RCC1" evidence="4">
    <location>
        <begin position="93"/>
        <end position="152"/>
    </location>
</feature>
<feature type="domain" description="SRCR" evidence="7">
    <location>
        <begin position="318"/>
        <end position="427"/>
    </location>
</feature>
<protein>
    <submittedName>
        <fullName evidence="8">RngB protein</fullName>
    </submittedName>
</protein>
<dbReference type="Pfam" id="PF24681">
    <property type="entry name" value="Kelch_KLHDC2_KLHL20_DRC7"/>
    <property type="match status" value="2"/>
</dbReference>
<evidence type="ECO:0000313" key="8">
    <source>
        <dbReference type="EMBL" id="CAE7541514.1"/>
    </source>
</evidence>
<dbReference type="Pfam" id="PF13540">
    <property type="entry name" value="RCC1_2"/>
    <property type="match status" value="3"/>
</dbReference>
<proteinExistence type="predicted"/>
<gene>
    <name evidence="8" type="primary">rngB</name>
    <name evidence="8" type="ORF">SNAT2548_LOCUS30369</name>
</gene>
<dbReference type="SUPFAM" id="SSF50985">
    <property type="entry name" value="RCC1/BLIP-II"/>
    <property type="match status" value="1"/>
</dbReference>
<feature type="region of interest" description="Disordered" evidence="5">
    <location>
        <begin position="2103"/>
        <end position="2147"/>
    </location>
</feature>
<keyword evidence="9" id="KW-1185">Reference proteome</keyword>